<dbReference type="InterPro" id="IPR022353">
    <property type="entry name" value="Insulin_CS"/>
</dbReference>
<protein>
    <submittedName>
        <fullName evidence="7">Uncharacterized protein</fullName>
    </submittedName>
</protein>
<proteinExistence type="inferred from homology"/>
<evidence type="ECO:0000256" key="6">
    <source>
        <dbReference type="SAM" id="SignalP"/>
    </source>
</evidence>
<name>A0A8R1E4L4_CAEJA</name>
<evidence type="ECO:0000313" key="7">
    <source>
        <dbReference type="EnsemblMetazoa" id="CJA18624.1"/>
    </source>
</evidence>
<reference evidence="8" key="1">
    <citation type="submission" date="2010-08" db="EMBL/GenBank/DDBJ databases">
        <authorList>
            <consortium name="Caenorhabditis japonica Sequencing Consortium"/>
            <person name="Wilson R.K."/>
        </authorList>
    </citation>
    <scope>NUCLEOTIDE SEQUENCE [LARGE SCALE GENOMIC DNA]</scope>
    <source>
        <strain evidence="8">DF5081</strain>
    </source>
</reference>
<comment type="similarity">
    <text evidence="2">Belongs to the insulin family.</text>
</comment>
<evidence type="ECO:0000256" key="2">
    <source>
        <dbReference type="ARBA" id="ARBA00009034"/>
    </source>
</evidence>
<accession>A0A8R1E4L4</accession>
<dbReference type="InterPro" id="IPR036438">
    <property type="entry name" value="Insulin-like_sf"/>
</dbReference>
<keyword evidence="4 6" id="KW-0732">Signal</keyword>
<dbReference type="EnsemblMetazoa" id="CJA18624.1">
    <property type="protein sequence ID" value="CJA18624.1"/>
    <property type="gene ID" value="WBGene00137829"/>
</dbReference>
<keyword evidence="3" id="KW-0964">Secreted</keyword>
<organism evidence="7 8">
    <name type="scientific">Caenorhabditis japonica</name>
    <dbReference type="NCBI Taxonomy" id="281687"/>
    <lineage>
        <taxon>Eukaryota</taxon>
        <taxon>Metazoa</taxon>
        <taxon>Ecdysozoa</taxon>
        <taxon>Nematoda</taxon>
        <taxon>Chromadorea</taxon>
        <taxon>Rhabditida</taxon>
        <taxon>Rhabditina</taxon>
        <taxon>Rhabditomorpha</taxon>
        <taxon>Rhabditoidea</taxon>
        <taxon>Rhabditidae</taxon>
        <taxon>Peloderinae</taxon>
        <taxon>Caenorhabditis</taxon>
    </lineage>
</organism>
<dbReference type="GO" id="GO:0005576">
    <property type="term" value="C:extracellular region"/>
    <property type="evidence" value="ECO:0007669"/>
    <property type="project" value="UniProtKB-SubCell"/>
</dbReference>
<reference evidence="7" key="2">
    <citation type="submission" date="2022-06" db="UniProtKB">
        <authorList>
            <consortium name="EnsemblMetazoa"/>
        </authorList>
    </citation>
    <scope>IDENTIFICATION</scope>
    <source>
        <strain evidence="7">DF5081</strain>
    </source>
</reference>
<dbReference type="Gene3D" id="1.10.100.10">
    <property type="entry name" value="Insulin-like"/>
    <property type="match status" value="1"/>
</dbReference>
<dbReference type="InterPro" id="IPR003235">
    <property type="entry name" value="Nem_insulin-like_b-type"/>
</dbReference>
<keyword evidence="5" id="KW-1015">Disulfide bond</keyword>
<keyword evidence="8" id="KW-1185">Reference proteome</keyword>
<dbReference type="GO" id="GO:0005179">
    <property type="term" value="F:hormone activity"/>
    <property type="evidence" value="ECO:0007669"/>
    <property type="project" value="InterPro"/>
</dbReference>
<dbReference type="Pfam" id="PF03488">
    <property type="entry name" value="Ins_beta"/>
    <property type="match status" value="1"/>
</dbReference>
<dbReference type="PANTHER" id="PTHR33893">
    <property type="entry name" value="INSULIN RELATED-RELATED-RELATED"/>
    <property type="match status" value="1"/>
</dbReference>
<comment type="subcellular location">
    <subcellularLocation>
        <location evidence="1">Secreted</location>
    </subcellularLocation>
</comment>
<feature type="signal peptide" evidence="6">
    <location>
        <begin position="1"/>
        <end position="16"/>
    </location>
</feature>
<dbReference type="SUPFAM" id="SSF56994">
    <property type="entry name" value="Insulin-like"/>
    <property type="match status" value="1"/>
</dbReference>
<dbReference type="Proteomes" id="UP000005237">
    <property type="component" value="Unassembled WGS sequence"/>
</dbReference>
<feature type="chain" id="PRO_5035837201" evidence="6">
    <location>
        <begin position="17"/>
        <end position="106"/>
    </location>
</feature>
<evidence type="ECO:0000256" key="1">
    <source>
        <dbReference type="ARBA" id="ARBA00004613"/>
    </source>
</evidence>
<dbReference type="InterPro" id="IPR052335">
    <property type="entry name" value="Insulin-like_regulatory"/>
</dbReference>
<dbReference type="OMA" id="RCGASIM"/>
<evidence type="ECO:0000256" key="3">
    <source>
        <dbReference type="ARBA" id="ARBA00022525"/>
    </source>
</evidence>
<evidence type="ECO:0000256" key="5">
    <source>
        <dbReference type="ARBA" id="ARBA00023157"/>
    </source>
</evidence>
<evidence type="ECO:0000313" key="8">
    <source>
        <dbReference type="Proteomes" id="UP000005237"/>
    </source>
</evidence>
<dbReference type="AlphaFoldDB" id="A0A8R1E4L4"/>
<dbReference type="PROSITE" id="PS00262">
    <property type="entry name" value="INSULIN"/>
    <property type="match status" value="1"/>
</dbReference>
<sequence>MQTICLVALLFCIANAYRHNYEEEPPVSSGKWLRELEQKLELDEDLKELARPRRVAKALRCGASIMKYAMQVCEGACSGNTGIDMATTCCTRSCDDDYIRKACCPS</sequence>
<evidence type="ECO:0000256" key="4">
    <source>
        <dbReference type="ARBA" id="ARBA00022729"/>
    </source>
</evidence>